<comment type="similarity">
    <text evidence="5">Belongs to the glutamate--cysteine ligase type 2 family. YbdK subfamily.</text>
</comment>
<dbReference type="NCBIfam" id="TIGR02050">
    <property type="entry name" value="gshA_cyan_rel"/>
    <property type="match status" value="1"/>
</dbReference>
<evidence type="ECO:0000313" key="6">
    <source>
        <dbReference type="EMBL" id="GAA4834364.1"/>
    </source>
</evidence>
<dbReference type="RefSeq" id="WP_345695184.1">
    <property type="nucleotide sequence ID" value="NZ_BAABIS010000001.1"/>
</dbReference>
<dbReference type="EMBL" id="BAABIS010000001">
    <property type="protein sequence ID" value="GAA4834364.1"/>
    <property type="molecule type" value="Genomic_DNA"/>
</dbReference>
<dbReference type="HAMAP" id="MF_01609">
    <property type="entry name" value="Glu_cys_ligase_2"/>
    <property type="match status" value="1"/>
</dbReference>
<dbReference type="NCBIfam" id="NF010041">
    <property type="entry name" value="PRK13517.1-1"/>
    <property type="match status" value="1"/>
</dbReference>
<dbReference type="InterPro" id="IPR014746">
    <property type="entry name" value="Gln_synth/guanido_kin_cat_dom"/>
</dbReference>
<name>A0ABP9DAQ0_9ACTN</name>
<gene>
    <name evidence="6" type="ORF">GCM10023235_06130</name>
</gene>
<comment type="caution">
    <text evidence="6">The sequence shown here is derived from an EMBL/GenBank/DDBJ whole genome shotgun (WGS) entry which is preliminary data.</text>
</comment>
<reference evidence="7" key="1">
    <citation type="journal article" date="2019" name="Int. J. Syst. Evol. Microbiol.">
        <title>The Global Catalogue of Microorganisms (GCM) 10K type strain sequencing project: providing services to taxonomists for standard genome sequencing and annotation.</title>
        <authorList>
            <consortium name="The Broad Institute Genomics Platform"/>
            <consortium name="The Broad Institute Genome Sequencing Center for Infectious Disease"/>
            <person name="Wu L."/>
            <person name="Ma J."/>
        </authorList>
    </citation>
    <scope>NUCLEOTIDE SEQUENCE [LARGE SCALE GENOMIC DNA]</scope>
    <source>
        <strain evidence="7">JCM 13006</strain>
    </source>
</reference>
<dbReference type="GO" id="GO:0016874">
    <property type="term" value="F:ligase activity"/>
    <property type="evidence" value="ECO:0007669"/>
    <property type="project" value="UniProtKB-KW"/>
</dbReference>
<dbReference type="Gene3D" id="3.30.590.20">
    <property type="match status" value="1"/>
</dbReference>
<dbReference type="EC" id="6.3.2.2" evidence="5"/>
<comment type="catalytic activity">
    <reaction evidence="4 5">
        <text>L-cysteine + L-glutamate + ATP = gamma-L-glutamyl-L-cysteine + ADP + phosphate + H(+)</text>
        <dbReference type="Rhea" id="RHEA:13285"/>
        <dbReference type="ChEBI" id="CHEBI:15378"/>
        <dbReference type="ChEBI" id="CHEBI:29985"/>
        <dbReference type="ChEBI" id="CHEBI:30616"/>
        <dbReference type="ChEBI" id="CHEBI:35235"/>
        <dbReference type="ChEBI" id="CHEBI:43474"/>
        <dbReference type="ChEBI" id="CHEBI:58173"/>
        <dbReference type="ChEBI" id="CHEBI:456216"/>
        <dbReference type="EC" id="6.3.2.2"/>
    </reaction>
</comment>
<dbReference type="PANTHER" id="PTHR36510:SF1">
    <property type="entry name" value="GLUTAMATE--CYSTEINE LIGASE 2-RELATED"/>
    <property type="match status" value="1"/>
</dbReference>
<sequence length="367" mass="39980">MDGLTLGVEEEYFLLHPLTGRPLPWTDRVRKAAGLQPAISPGEVQQEMLRCQVEIATPVCHELAEVGGHLLRLRHSLAHAAESVGCRLAACGTAPFAPVAPVPVSADARYRALHADAPQLVGEQLICGMHVHVGVPGREAQVAVLNELRPWLPVLTALSADSPLWHGGDTGFASWRTIVFSRWPVAGIPPEFADAADYDRRIHALVEHGMIRDLGQLYWQARLSDRYPTIEVRAMDVQLRADEAVLMAGLVRALVATALNGRTGRTPTVPRPPESLAAAAWHAARHGTDDQLHHPRTARLHKVGDIVADLVRHIRPALQDSGDERQVTSLLHRLLQEGNGAHRQRRALATGGPRELLRMITEAGTAA</sequence>
<evidence type="ECO:0000256" key="1">
    <source>
        <dbReference type="ARBA" id="ARBA00022598"/>
    </source>
</evidence>
<dbReference type="InterPro" id="IPR011793">
    <property type="entry name" value="YbdK"/>
</dbReference>
<organism evidence="6 7">
    <name type="scientific">Kitasatospora terrestris</name>
    <dbReference type="NCBI Taxonomy" id="258051"/>
    <lineage>
        <taxon>Bacteria</taxon>
        <taxon>Bacillati</taxon>
        <taxon>Actinomycetota</taxon>
        <taxon>Actinomycetes</taxon>
        <taxon>Kitasatosporales</taxon>
        <taxon>Streptomycetaceae</taxon>
        <taxon>Kitasatospora</taxon>
    </lineage>
</organism>
<dbReference type="SUPFAM" id="SSF55931">
    <property type="entry name" value="Glutamine synthetase/guanido kinase"/>
    <property type="match status" value="1"/>
</dbReference>
<evidence type="ECO:0000256" key="3">
    <source>
        <dbReference type="ARBA" id="ARBA00022840"/>
    </source>
</evidence>
<evidence type="ECO:0000256" key="4">
    <source>
        <dbReference type="ARBA" id="ARBA00048819"/>
    </source>
</evidence>
<dbReference type="PANTHER" id="PTHR36510">
    <property type="entry name" value="GLUTAMATE--CYSTEINE LIGASE 2-RELATED"/>
    <property type="match status" value="1"/>
</dbReference>
<evidence type="ECO:0000313" key="7">
    <source>
        <dbReference type="Proteomes" id="UP001501752"/>
    </source>
</evidence>
<dbReference type="InterPro" id="IPR006336">
    <property type="entry name" value="GCS2"/>
</dbReference>
<protein>
    <recommendedName>
        <fullName evidence="5">Putative glutamate--cysteine ligase 2</fullName>
        <ecNumber evidence="5">6.3.2.2</ecNumber>
    </recommendedName>
    <alternativeName>
        <fullName evidence="5">Gamma-glutamylcysteine synthetase 2</fullName>
        <shortName evidence="5">GCS 2</shortName>
        <shortName evidence="5">Gamma-GCS 2</shortName>
    </alternativeName>
</protein>
<dbReference type="Pfam" id="PF04107">
    <property type="entry name" value="GCS2"/>
    <property type="match status" value="1"/>
</dbReference>
<keyword evidence="7" id="KW-1185">Reference proteome</keyword>
<comment type="function">
    <text evidence="5">ATP-dependent carboxylate-amine ligase which exhibits weak glutamate--cysteine ligase activity.</text>
</comment>
<dbReference type="InterPro" id="IPR050141">
    <property type="entry name" value="GCL_type2/YbdK_subfam"/>
</dbReference>
<evidence type="ECO:0000256" key="2">
    <source>
        <dbReference type="ARBA" id="ARBA00022741"/>
    </source>
</evidence>
<dbReference type="Proteomes" id="UP001501752">
    <property type="component" value="Unassembled WGS sequence"/>
</dbReference>
<evidence type="ECO:0000256" key="5">
    <source>
        <dbReference type="HAMAP-Rule" id="MF_01609"/>
    </source>
</evidence>
<keyword evidence="2 5" id="KW-0547">Nucleotide-binding</keyword>
<keyword evidence="1 5" id="KW-0436">Ligase</keyword>
<proteinExistence type="inferred from homology"/>
<keyword evidence="3 5" id="KW-0067">ATP-binding</keyword>
<accession>A0ABP9DAQ0</accession>